<sequence>MVAIFDIEKDDLLRLSDLQLEELIARLAEAEVAAHGHSPAYVNWSGSINAPDGGIDIHVQVPVEQLKTGFLERSNTILQAKKHSMSKASISKEMLTDGQLSPTISEQAARGGSYIIVSLEDNCSPLMKEDRLQAMQDAVAGDPNGGNLHLDF</sequence>
<dbReference type="Proteomes" id="UP001501321">
    <property type="component" value="Unassembled WGS sequence"/>
</dbReference>
<protein>
    <submittedName>
        <fullName evidence="1">Uncharacterized protein</fullName>
    </submittedName>
</protein>
<evidence type="ECO:0000313" key="1">
    <source>
        <dbReference type="EMBL" id="GAA4501180.1"/>
    </source>
</evidence>
<keyword evidence="2" id="KW-1185">Reference proteome</keyword>
<proteinExistence type="predicted"/>
<gene>
    <name evidence="1" type="ORF">GCM10023095_23960</name>
</gene>
<name>A0ABP8QFI1_9GAMM</name>
<dbReference type="EMBL" id="BAABFC010000016">
    <property type="protein sequence ID" value="GAA4501180.1"/>
    <property type="molecule type" value="Genomic_DNA"/>
</dbReference>
<accession>A0ABP8QFI1</accession>
<evidence type="ECO:0000313" key="2">
    <source>
        <dbReference type="Proteomes" id="UP001501321"/>
    </source>
</evidence>
<reference evidence="2" key="1">
    <citation type="journal article" date="2019" name="Int. J. Syst. Evol. Microbiol.">
        <title>The Global Catalogue of Microorganisms (GCM) 10K type strain sequencing project: providing services to taxonomists for standard genome sequencing and annotation.</title>
        <authorList>
            <consortium name="The Broad Institute Genomics Platform"/>
            <consortium name="The Broad Institute Genome Sequencing Center for Infectious Disease"/>
            <person name="Wu L."/>
            <person name="Ma J."/>
        </authorList>
    </citation>
    <scope>NUCLEOTIDE SEQUENCE [LARGE SCALE GENOMIC DNA]</scope>
    <source>
        <strain evidence="2">JCM 32226</strain>
    </source>
</reference>
<organism evidence="1 2">
    <name type="scientific">Pseudaeromonas paramecii</name>
    <dbReference type="NCBI Taxonomy" id="2138166"/>
    <lineage>
        <taxon>Bacteria</taxon>
        <taxon>Pseudomonadati</taxon>
        <taxon>Pseudomonadota</taxon>
        <taxon>Gammaproteobacteria</taxon>
        <taxon>Aeromonadales</taxon>
        <taxon>Aeromonadaceae</taxon>
        <taxon>Pseudaeromonas</taxon>
    </lineage>
</organism>
<comment type="caution">
    <text evidence="1">The sequence shown here is derived from an EMBL/GenBank/DDBJ whole genome shotgun (WGS) entry which is preliminary data.</text>
</comment>